<evidence type="ECO:0000313" key="1">
    <source>
        <dbReference type="EMBL" id="EFC87003.1"/>
    </source>
</evidence>
<organism evidence="1 2">
    <name type="scientific">Neisseria mucosa (strain ATCC 25996 / DSM 4631 / NCTC 10774 / M26)</name>
    <dbReference type="NCBI Taxonomy" id="546266"/>
    <lineage>
        <taxon>Bacteria</taxon>
        <taxon>Pseudomonadati</taxon>
        <taxon>Pseudomonadota</taxon>
        <taxon>Betaproteobacteria</taxon>
        <taxon>Neisseriales</taxon>
        <taxon>Neisseriaceae</taxon>
        <taxon>Neisseria</taxon>
    </lineage>
</organism>
<dbReference type="EMBL" id="ACDX02000036">
    <property type="protein sequence ID" value="EFC87003.1"/>
    <property type="molecule type" value="Genomic_DNA"/>
</dbReference>
<proteinExistence type="predicted"/>
<dbReference type="STRING" id="546266.NEIMUCOT_06591"/>
<comment type="caution">
    <text evidence="1">The sequence shown here is derived from an EMBL/GenBank/DDBJ whole genome shotgun (WGS) entry which is preliminary data.</text>
</comment>
<sequence length="55" mass="6370">MSWWEFKGFLGGFCKGLNLSVFRQSKRSSENLIYGFQTTFVYFKDSSNQPAICFA</sequence>
<evidence type="ECO:0000313" key="2">
    <source>
        <dbReference type="Proteomes" id="UP000003344"/>
    </source>
</evidence>
<dbReference type="Proteomes" id="UP000003344">
    <property type="component" value="Unassembled WGS sequence"/>
</dbReference>
<dbReference type="AlphaFoldDB" id="D3A100"/>
<accession>D3A100</accession>
<gene>
    <name evidence="1" type="ORF">NEIMUCOT_06591</name>
</gene>
<protein>
    <submittedName>
        <fullName evidence="1">Uncharacterized protein</fullName>
    </submittedName>
</protein>
<reference evidence="1 2" key="1">
    <citation type="submission" date="2009-10" db="EMBL/GenBank/DDBJ databases">
        <authorList>
            <person name="Weinstock G."/>
            <person name="Sodergren E."/>
            <person name="Clifton S."/>
            <person name="Fulton L."/>
            <person name="Fulton B."/>
            <person name="Courtney L."/>
            <person name="Fronick C."/>
            <person name="Harrison M."/>
            <person name="Strong C."/>
            <person name="Farmer C."/>
            <person name="Delahaunty K."/>
            <person name="Markovic C."/>
            <person name="Hall O."/>
            <person name="Minx P."/>
            <person name="Tomlinson C."/>
            <person name="Mitreva M."/>
            <person name="Nelson J."/>
            <person name="Hou S."/>
            <person name="Wollam A."/>
            <person name="Pepin K.H."/>
            <person name="Johnson M."/>
            <person name="Bhonagiri V."/>
            <person name="Nash W.E."/>
            <person name="Warren W."/>
            <person name="Chinwalla A."/>
            <person name="Mardis E.R."/>
            <person name="Wilson R.K."/>
        </authorList>
    </citation>
    <scope>NUCLEOTIDE SEQUENCE [LARGE SCALE GENOMIC DNA]</scope>
    <source>
        <strain evidence="2">ATCC 25996 / DSM 4631 / NCTC 10774 / M26</strain>
    </source>
</reference>
<name>D3A100_NEIM2</name>